<dbReference type="PANTHER" id="PTHR42756:SF1">
    <property type="entry name" value="TRANSCRIPTIONAL REPRESSOR OF EMRAB OPERON"/>
    <property type="match status" value="1"/>
</dbReference>
<dbReference type="EMBL" id="AP028127">
    <property type="protein sequence ID" value="BEH90039.1"/>
    <property type="molecule type" value="Genomic_DNA"/>
</dbReference>
<organism evidence="5 6">
    <name type="scientific">Turicibacter faecis</name>
    <dbReference type="NCBI Taxonomy" id="2963365"/>
    <lineage>
        <taxon>Bacteria</taxon>
        <taxon>Bacillati</taxon>
        <taxon>Bacillota</taxon>
        <taxon>Erysipelotrichia</taxon>
        <taxon>Erysipelotrichales</taxon>
        <taxon>Turicibacteraceae</taxon>
        <taxon>Turicibacter</taxon>
    </lineage>
</organism>
<dbReference type="Gene3D" id="1.10.10.10">
    <property type="entry name" value="Winged helix-like DNA-binding domain superfamily/Winged helix DNA-binding domain"/>
    <property type="match status" value="1"/>
</dbReference>
<keyword evidence="1" id="KW-0805">Transcription regulation</keyword>
<keyword evidence="3" id="KW-0804">Transcription</keyword>
<keyword evidence="6" id="KW-1185">Reference proteome</keyword>
<evidence type="ECO:0000313" key="5">
    <source>
        <dbReference type="EMBL" id="BEH90039.1"/>
    </source>
</evidence>
<reference evidence="5" key="1">
    <citation type="journal article" date="2024" name="Int. J. Syst. Evol. Microbiol.">
        <title>Turicibacter faecis sp. nov., isolated from faeces of heart failure mouse model.</title>
        <authorList>
            <person name="Imamura Y."/>
            <person name="Motooka D."/>
            <person name="Nakajima Y."/>
            <person name="Ito S."/>
            <person name="Kitakaze M."/>
            <person name="Iida T."/>
            <person name="Nakamura S."/>
        </authorList>
    </citation>
    <scope>NUCLEOTIDE SEQUENCE</scope>
    <source>
        <strain evidence="5">TC023</strain>
    </source>
</reference>
<name>A0ABM8IGC6_9FIRM</name>
<evidence type="ECO:0000313" key="6">
    <source>
        <dbReference type="Proteomes" id="UP001432099"/>
    </source>
</evidence>
<dbReference type="PANTHER" id="PTHR42756">
    <property type="entry name" value="TRANSCRIPTIONAL REGULATOR, MARR"/>
    <property type="match status" value="1"/>
</dbReference>
<dbReference type="InterPro" id="IPR036390">
    <property type="entry name" value="WH_DNA-bd_sf"/>
</dbReference>
<dbReference type="SMART" id="SM00347">
    <property type="entry name" value="HTH_MARR"/>
    <property type="match status" value="1"/>
</dbReference>
<protein>
    <submittedName>
        <fullName evidence="5">MarR family transcriptional regulator</fullName>
    </submittedName>
</protein>
<dbReference type="InterPro" id="IPR036388">
    <property type="entry name" value="WH-like_DNA-bd_sf"/>
</dbReference>
<dbReference type="Pfam" id="PF01047">
    <property type="entry name" value="MarR"/>
    <property type="match status" value="1"/>
</dbReference>
<sequence length="149" mass="17437">MDRSRKVVNDLLTDVFNQILILEERNLTEHDAVDVTMTEIHVIEAIRKCEPPTMGTVSKRLMITMGTLTTSVNRLVEKGYVTRKRDVNDRRVVLLDLTEKGQQVFEIHEAFHEELVNAALKDLEFREDLVLALESIYRFFKKLQEKHQQ</sequence>
<evidence type="ECO:0000256" key="3">
    <source>
        <dbReference type="ARBA" id="ARBA00023163"/>
    </source>
</evidence>
<gene>
    <name evidence="5" type="ORF">T23_01410</name>
</gene>
<dbReference type="InterPro" id="IPR000835">
    <property type="entry name" value="HTH_MarR-typ"/>
</dbReference>
<keyword evidence="2" id="KW-0238">DNA-binding</keyword>
<evidence type="ECO:0000256" key="2">
    <source>
        <dbReference type="ARBA" id="ARBA00023125"/>
    </source>
</evidence>
<dbReference type="Proteomes" id="UP001432099">
    <property type="component" value="Chromosome"/>
</dbReference>
<dbReference type="SUPFAM" id="SSF46785">
    <property type="entry name" value="Winged helix' DNA-binding domain"/>
    <property type="match status" value="1"/>
</dbReference>
<proteinExistence type="predicted"/>
<accession>A0ABM8IGC6</accession>
<evidence type="ECO:0000256" key="1">
    <source>
        <dbReference type="ARBA" id="ARBA00023015"/>
    </source>
</evidence>
<dbReference type="RefSeq" id="WP_161830980.1">
    <property type="nucleotide sequence ID" value="NZ_AP028127.1"/>
</dbReference>
<dbReference type="PRINTS" id="PR00598">
    <property type="entry name" value="HTHMARR"/>
</dbReference>
<evidence type="ECO:0000259" key="4">
    <source>
        <dbReference type="PROSITE" id="PS50995"/>
    </source>
</evidence>
<dbReference type="PROSITE" id="PS50995">
    <property type="entry name" value="HTH_MARR_2"/>
    <property type="match status" value="1"/>
</dbReference>
<feature type="domain" description="HTH marR-type" evidence="4">
    <location>
        <begin position="1"/>
        <end position="145"/>
    </location>
</feature>